<gene>
    <name evidence="1" type="ORF">DKW60_09325</name>
</gene>
<proteinExistence type="predicted"/>
<organism evidence="1 2">
    <name type="scientific">Leucothrix pacifica</name>
    <dbReference type="NCBI Taxonomy" id="1247513"/>
    <lineage>
        <taxon>Bacteria</taxon>
        <taxon>Pseudomonadati</taxon>
        <taxon>Pseudomonadota</taxon>
        <taxon>Gammaproteobacteria</taxon>
        <taxon>Thiotrichales</taxon>
        <taxon>Thiotrichaceae</taxon>
        <taxon>Leucothrix</taxon>
    </lineage>
</organism>
<name>A0A317CHM2_9GAMM</name>
<evidence type="ECO:0000313" key="1">
    <source>
        <dbReference type="EMBL" id="PWQ97869.1"/>
    </source>
</evidence>
<accession>A0A317CHM2</accession>
<dbReference type="InterPro" id="IPR025503">
    <property type="entry name" value="DUF4391"/>
</dbReference>
<protein>
    <recommendedName>
        <fullName evidence="3">DUF4391 domain-containing protein</fullName>
    </recommendedName>
</protein>
<keyword evidence="2" id="KW-1185">Reference proteome</keyword>
<evidence type="ECO:0000313" key="2">
    <source>
        <dbReference type="Proteomes" id="UP000245539"/>
    </source>
</evidence>
<dbReference type="Pfam" id="PF14335">
    <property type="entry name" value="DUF4391"/>
    <property type="match status" value="1"/>
</dbReference>
<dbReference type="EMBL" id="QGKM01000021">
    <property type="protein sequence ID" value="PWQ97869.1"/>
    <property type="molecule type" value="Genomic_DNA"/>
</dbReference>
<dbReference type="AlphaFoldDB" id="A0A317CHM2"/>
<dbReference type="OrthoDB" id="9805811at2"/>
<comment type="caution">
    <text evidence="1">The sequence shown here is derived from an EMBL/GenBank/DDBJ whole genome shotgun (WGS) entry which is preliminary data.</text>
</comment>
<evidence type="ECO:0008006" key="3">
    <source>
        <dbReference type="Google" id="ProtNLM"/>
    </source>
</evidence>
<dbReference type="Proteomes" id="UP000245539">
    <property type="component" value="Unassembled WGS sequence"/>
</dbReference>
<reference evidence="1 2" key="1">
    <citation type="submission" date="2018-05" db="EMBL/GenBank/DDBJ databases">
        <title>Leucothrix arctica sp. nov., isolated from Arctic seawater.</title>
        <authorList>
            <person name="Choi A."/>
            <person name="Baek K."/>
        </authorList>
    </citation>
    <scope>NUCLEOTIDE SEQUENCE [LARGE SCALE GENOMIC DNA]</scope>
    <source>
        <strain evidence="1 2">JCM 18388</strain>
    </source>
</reference>
<sequence>MSFIPFKFPPSTELTPLGKRVPKETIYQQTDPSNEIKQLFVNQIAEIRWRHKLASDTLNIPATAEVSEIQVFDITLKPDVSSLDLRVLETLDKTIPSTIYYQIYDAQKKTVQCIMAAKRANVRNEKQMIIQDYFSTEWVKLTDEYQNIPIAVDLTSLYQALLRSLLTEPALPNESLTSQLERIALLKQYRLSLSKLQNQLKREKQFNRKVDVNKKINQLKIQIERNTAHG</sequence>
<dbReference type="RefSeq" id="WP_109837389.1">
    <property type="nucleotide sequence ID" value="NZ_QGKM01000021.1"/>
</dbReference>